<dbReference type="Gene3D" id="3.80.10.10">
    <property type="entry name" value="Ribonuclease Inhibitor"/>
    <property type="match status" value="2"/>
</dbReference>
<dbReference type="Proteomes" id="UP001632037">
    <property type="component" value="Unassembled WGS sequence"/>
</dbReference>
<comment type="caution">
    <text evidence="1">The sequence shown here is derived from an EMBL/GenBank/DDBJ whole genome shotgun (WGS) entry which is preliminary data.</text>
</comment>
<dbReference type="InterPro" id="IPR032675">
    <property type="entry name" value="LRR_dom_sf"/>
</dbReference>
<reference evidence="1 2" key="1">
    <citation type="submission" date="2024-09" db="EMBL/GenBank/DDBJ databases">
        <title>Genome sequencing and assembly of Phytophthora oleae, isolate VK10A, causative agent of rot of olive drupes.</title>
        <authorList>
            <person name="Conti Taguali S."/>
            <person name="Riolo M."/>
            <person name="La Spada F."/>
            <person name="Cacciola S.O."/>
            <person name="Dionisio G."/>
        </authorList>
    </citation>
    <scope>NUCLEOTIDE SEQUENCE [LARGE SCALE GENOMIC DNA]</scope>
    <source>
        <strain evidence="1 2">VK10A</strain>
    </source>
</reference>
<accession>A0ABD3FLX5</accession>
<dbReference type="SUPFAM" id="SSF52047">
    <property type="entry name" value="RNI-like"/>
    <property type="match status" value="1"/>
</dbReference>
<evidence type="ECO:0000313" key="2">
    <source>
        <dbReference type="Proteomes" id="UP001632037"/>
    </source>
</evidence>
<protein>
    <submittedName>
        <fullName evidence="1">Uncharacterized protein</fullName>
    </submittedName>
</protein>
<proteinExistence type="predicted"/>
<gene>
    <name evidence="1" type="ORF">V7S43_007811</name>
</gene>
<dbReference type="EMBL" id="JBIMZQ010000015">
    <property type="protein sequence ID" value="KAL3666862.1"/>
    <property type="molecule type" value="Genomic_DNA"/>
</dbReference>
<sequence length="717" mass="81885">MAKAPLLALETAHRIARAAISSLNVSLRGDLEAIVPTYSWVVITLKSHMATGHTGNIALRNIRESLRVLTVLSACNGFSLTQNPQFWSEVWPDDPTYEQQQPQWAAKWKQLHLRGQPKPSEDTLQFLFQVEDAEFRHSESIAVIEELIQATERQEHESPGFRLTMEILSRHVEESKWPSRVICGLDCPYGDVNLCRRVFTAGGSEDRRVTKMWIPFHLTECFLSVHHCLERSGTLKEVANVISTDRCAVPVKELKLHFGWNPTERNLSKRFREFRDLMWNMTHTMEEDGQIRVLQLKGRRLSDMTFFSCICSALPFAESLEELRLALPQGIRSNTSKTLWRWLAASVLHPQSTSKLQHLDLSQCNVSTEDVRVVNDVLKREWGSAMLQLLIDISYFKTLSFSHSETTMATVKSSTRVEPEPVRRIFSKPLVVLKHSSEFMVLYQREDWICVLLPGFGCGFIKRQSVISIRCLQRSGKMNLTSLKLKTEDVSATLSLLRIVGRRLTRLDLECETFKNEHLKELLFCCPMLTHLTLRAAQFNDFSTLIDASVTGVCAISVLHLWTRKITTPCVENLARKFSNPELAGISELRELRLQTGLLRRTDFEILLGLLQANRTLRCLHIKIAFYLFDAYMPRLLAHRGDRLRGGEEDKKKLGFLSVVGTQTSGESARQRIDAVLLGKIFEFAYHGERCISLDEYTDRMTIQEVATRVNGAQRAP</sequence>
<dbReference type="AlphaFoldDB" id="A0ABD3FLX5"/>
<evidence type="ECO:0000313" key="1">
    <source>
        <dbReference type="EMBL" id="KAL3666862.1"/>
    </source>
</evidence>
<keyword evidence="2" id="KW-1185">Reference proteome</keyword>
<organism evidence="1 2">
    <name type="scientific">Phytophthora oleae</name>
    <dbReference type="NCBI Taxonomy" id="2107226"/>
    <lineage>
        <taxon>Eukaryota</taxon>
        <taxon>Sar</taxon>
        <taxon>Stramenopiles</taxon>
        <taxon>Oomycota</taxon>
        <taxon>Peronosporomycetes</taxon>
        <taxon>Peronosporales</taxon>
        <taxon>Peronosporaceae</taxon>
        <taxon>Phytophthora</taxon>
    </lineage>
</organism>
<name>A0ABD3FLX5_9STRA</name>